<evidence type="ECO:0000313" key="3">
    <source>
        <dbReference type="EMBL" id="GEO11463.1"/>
    </source>
</evidence>
<accession>A0A512BHP2</accession>
<dbReference type="Proteomes" id="UP000321513">
    <property type="component" value="Unassembled WGS sequence"/>
</dbReference>
<comment type="similarity">
    <text evidence="1">Belongs to the YciI family.</text>
</comment>
<keyword evidence="4" id="KW-1185">Reference proteome</keyword>
<dbReference type="OrthoDB" id="6928805at2"/>
<feature type="domain" description="YCII-related" evidence="2">
    <location>
        <begin position="3"/>
        <end position="71"/>
    </location>
</feature>
<gene>
    <name evidence="3" type="ORF">SAE01_39590</name>
</gene>
<dbReference type="Gene3D" id="3.30.70.1060">
    <property type="entry name" value="Dimeric alpha+beta barrel"/>
    <property type="match status" value="1"/>
</dbReference>
<organism evidence="3 4">
    <name type="scientific">Segetibacter aerophilus</name>
    <dbReference type="NCBI Taxonomy" id="670293"/>
    <lineage>
        <taxon>Bacteria</taxon>
        <taxon>Pseudomonadati</taxon>
        <taxon>Bacteroidota</taxon>
        <taxon>Chitinophagia</taxon>
        <taxon>Chitinophagales</taxon>
        <taxon>Chitinophagaceae</taxon>
        <taxon>Segetibacter</taxon>
    </lineage>
</organism>
<evidence type="ECO:0000256" key="1">
    <source>
        <dbReference type="ARBA" id="ARBA00007689"/>
    </source>
</evidence>
<dbReference type="AlphaFoldDB" id="A0A512BHP2"/>
<evidence type="ECO:0000259" key="2">
    <source>
        <dbReference type="Pfam" id="PF03795"/>
    </source>
</evidence>
<proteinExistence type="inferred from homology"/>
<dbReference type="Pfam" id="PF03795">
    <property type="entry name" value="YCII"/>
    <property type="match status" value="1"/>
</dbReference>
<dbReference type="SUPFAM" id="SSF54909">
    <property type="entry name" value="Dimeric alpha+beta barrel"/>
    <property type="match status" value="1"/>
</dbReference>
<dbReference type="InterPro" id="IPR011008">
    <property type="entry name" value="Dimeric_a/b-barrel"/>
</dbReference>
<reference evidence="3 4" key="1">
    <citation type="submission" date="2019-07" db="EMBL/GenBank/DDBJ databases">
        <title>Whole genome shotgun sequence of Segetibacter aerophilus NBRC 106135.</title>
        <authorList>
            <person name="Hosoyama A."/>
            <person name="Uohara A."/>
            <person name="Ohji S."/>
            <person name="Ichikawa N."/>
        </authorList>
    </citation>
    <scope>NUCLEOTIDE SEQUENCE [LARGE SCALE GENOMIC DNA]</scope>
    <source>
        <strain evidence="3 4">NBRC 106135</strain>
    </source>
</reference>
<name>A0A512BHP2_9BACT</name>
<dbReference type="InterPro" id="IPR005545">
    <property type="entry name" value="YCII"/>
</dbReference>
<evidence type="ECO:0000313" key="4">
    <source>
        <dbReference type="Proteomes" id="UP000321513"/>
    </source>
</evidence>
<comment type="caution">
    <text evidence="3">The sequence shown here is derived from an EMBL/GenBank/DDBJ whole genome shotgun (WGS) entry which is preliminary data.</text>
</comment>
<dbReference type="EMBL" id="BJYT01000022">
    <property type="protein sequence ID" value="GEO11463.1"/>
    <property type="molecule type" value="Genomic_DNA"/>
</dbReference>
<protein>
    <recommendedName>
        <fullName evidence="2">YCII-related domain-containing protein</fullName>
    </recommendedName>
</protein>
<sequence>MTEEELSVMKQHAEYLKEYMNQGSILIFGPVLDPNGAFGLAIVAADNEDEVKRIIENDPASKINKYEYYPMLATLPQ</sequence>